<reference evidence="2" key="1">
    <citation type="journal article" date="2022" name="Nat. Commun.">
        <title>Chromosome evolution and the genetic basis of agronomically important traits in greater yam.</title>
        <authorList>
            <person name="Bredeson J.V."/>
            <person name="Lyons J.B."/>
            <person name="Oniyinde I.O."/>
            <person name="Okereke N.R."/>
            <person name="Kolade O."/>
            <person name="Nnabue I."/>
            <person name="Nwadili C.O."/>
            <person name="Hribova E."/>
            <person name="Parker M."/>
            <person name="Nwogha J."/>
            <person name="Shu S."/>
            <person name="Carlson J."/>
            <person name="Kariba R."/>
            <person name="Muthemba S."/>
            <person name="Knop K."/>
            <person name="Barton G.J."/>
            <person name="Sherwood A.V."/>
            <person name="Lopez-Montes A."/>
            <person name="Asiedu R."/>
            <person name="Jamnadass R."/>
            <person name="Muchugi A."/>
            <person name="Goodstein D."/>
            <person name="Egesi C.N."/>
            <person name="Featherston J."/>
            <person name="Asfaw A."/>
            <person name="Simpson G.G."/>
            <person name="Dolezel J."/>
            <person name="Hendre P.S."/>
            <person name="Van Deynze A."/>
            <person name="Kumar P.L."/>
            <person name="Obidiegwu J.E."/>
            <person name="Bhattacharjee R."/>
            <person name="Rokhsar D.S."/>
        </authorList>
    </citation>
    <scope>NUCLEOTIDE SEQUENCE [LARGE SCALE GENOMIC DNA]</scope>
    <source>
        <strain evidence="2">cv. TDa95/00328</strain>
    </source>
</reference>
<comment type="caution">
    <text evidence="1">The sequence shown here is derived from an EMBL/GenBank/DDBJ whole genome shotgun (WGS) entry which is preliminary data.</text>
</comment>
<evidence type="ECO:0000313" key="2">
    <source>
        <dbReference type="Proteomes" id="UP000827976"/>
    </source>
</evidence>
<sequence>MKRKKWTEEEESTLLSEYSSLRSSGALARLRTREKKFQPIADRVNAAHHLLDPSSFPFLWSWRDVSVKIQNMHHQFVNVKLKIQSSPSSFDWDHGLQLWPNLLCYRDVFGDVDLENPSTVPSDGDEIEIDADDKGSEGQSVRKGKRKWRKVRIVAARVAEIGEIAVRRREREAAAEDEEEERWLRRLEDREEEERERRRRRWREEERREEEEMEWRERLLGMQMEHEKQVMQMHADACQAQMQVLGILVRVVCQILGPGSGGGDGGGMPGMTSQVLHGLQQTQQSPDSLVGDADGKDGAHSAAHYL</sequence>
<accession>A0ACB7UTC2</accession>
<proteinExistence type="predicted"/>
<keyword evidence="2" id="KW-1185">Reference proteome</keyword>
<name>A0ACB7UTC2_DIOAL</name>
<organism evidence="1 2">
    <name type="scientific">Dioscorea alata</name>
    <name type="common">Purple yam</name>
    <dbReference type="NCBI Taxonomy" id="55571"/>
    <lineage>
        <taxon>Eukaryota</taxon>
        <taxon>Viridiplantae</taxon>
        <taxon>Streptophyta</taxon>
        <taxon>Embryophyta</taxon>
        <taxon>Tracheophyta</taxon>
        <taxon>Spermatophyta</taxon>
        <taxon>Magnoliopsida</taxon>
        <taxon>Liliopsida</taxon>
        <taxon>Dioscoreales</taxon>
        <taxon>Dioscoreaceae</taxon>
        <taxon>Dioscorea</taxon>
    </lineage>
</organism>
<gene>
    <name evidence="1" type="ORF">IHE45_14G087800</name>
</gene>
<protein>
    <submittedName>
        <fullName evidence="1">Uncharacterized protein</fullName>
    </submittedName>
</protein>
<dbReference type="EMBL" id="CM037024">
    <property type="protein sequence ID" value="KAH7663931.1"/>
    <property type="molecule type" value="Genomic_DNA"/>
</dbReference>
<evidence type="ECO:0000313" key="1">
    <source>
        <dbReference type="EMBL" id="KAH7663931.1"/>
    </source>
</evidence>
<dbReference type="Proteomes" id="UP000827976">
    <property type="component" value="Chromosome 14"/>
</dbReference>